<proteinExistence type="predicted"/>
<dbReference type="Proteomes" id="UP000299102">
    <property type="component" value="Unassembled WGS sequence"/>
</dbReference>
<name>A0A4C1WS30_EUMVA</name>
<evidence type="ECO:0000313" key="3">
    <source>
        <dbReference type="Proteomes" id="UP000299102"/>
    </source>
</evidence>
<gene>
    <name evidence="2" type="ORF">EVAR_36019_1</name>
</gene>
<reference evidence="2 3" key="1">
    <citation type="journal article" date="2019" name="Commun. Biol.">
        <title>The bagworm genome reveals a unique fibroin gene that provides high tensile strength.</title>
        <authorList>
            <person name="Kono N."/>
            <person name="Nakamura H."/>
            <person name="Ohtoshi R."/>
            <person name="Tomita M."/>
            <person name="Numata K."/>
            <person name="Arakawa K."/>
        </authorList>
    </citation>
    <scope>NUCLEOTIDE SEQUENCE [LARGE SCALE GENOMIC DNA]</scope>
</reference>
<feature type="region of interest" description="Disordered" evidence="1">
    <location>
        <begin position="73"/>
        <end position="92"/>
    </location>
</feature>
<dbReference type="EMBL" id="BGZK01000631">
    <property type="protein sequence ID" value="GBP53650.1"/>
    <property type="molecule type" value="Genomic_DNA"/>
</dbReference>
<evidence type="ECO:0000313" key="2">
    <source>
        <dbReference type="EMBL" id="GBP53650.1"/>
    </source>
</evidence>
<dbReference type="AlphaFoldDB" id="A0A4C1WS30"/>
<protein>
    <submittedName>
        <fullName evidence="2">Uncharacterized protein</fullName>
    </submittedName>
</protein>
<evidence type="ECO:0000256" key="1">
    <source>
        <dbReference type="SAM" id="MobiDB-lite"/>
    </source>
</evidence>
<organism evidence="2 3">
    <name type="scientific">Eumeta variegata</name>
    <name type="common">Bagworm moth</name>
    <name type="synonym">Eumeta japonica</name>
    <dbReference type="NCBI Taxonomy" id="151549"/>
    <lineage>
        <taxon>Eukaryota</taxon>
        <taxon>Metazoa</taxon>
        <taxon>Ecdysozoa</taxon>
        <taxon>Arthropoda</taxon>
        <taxon>Hexapoda</taxon>
        <taxon>Insecta</taxon>
        <taxon>Pterygota</taxon>
        <taxon>Neoptera</taxon>
        <taxon>Endopterygota</taxon>
        <taxon>Lepidoptera</taxon>
        <taxon>Glossata</taxon>
        <taxon>Ditrysia</taxon>
        <taxon>Tineoidea</taxon>
        <taxon>Psychidae</taxon>
        <taxon>Oiketicinae</taxon>
        <taxon>Eumeta</taxon>
    </lineage>
</organism>
<accession>A0A4C1WS30</accession>
<sequence length="92" mass="10306">MIFSPDIQYTVLSRTKKHIRKRRLVAGFVLSKAYFSSCSGNARRKREINPICPDVRHGPSAIRFIHDITPAGAPSRGARAEPASISVHTMRF</sequence>
<keyword evidence="3" id="KW-1185">Reference proteome</keyword>
<comment type="caution">
    <text evidence="2">The sequence shown here is derived from an EMBL/GenBank/DDBJ whole genome shotgun (WGS) entry which is preliminary data.</text>
</comment>